<keyword evidence="3 6" id="KW-0479">Metal-binding</keyword>
<dbReference type="InterPro" id="IPR005123">
    <property type="entry name" value="Oxoglu/Fe-dep_dioxygenase_dom"/>
</dbReference>
<dbReference type="PRINTS" id="PR00682">
    <property type="entry name" value="IPNSYNTHASE"/>
</dbReference>
<evidence type="ECO:0000256" key="6">
    <source>
        <dbReference type="RuleBase" id="RU003682"/>
    </source>
</evidence>
<evidence type="ECO:0000256" key="2">
    <source>
        <dbReference type="ARBA" id="ARBA00011245"/>
    </source>
</evidence>
<comment type="similarity">
    <text evidence="1 6">Belongs to the iron/ascorbate-dependent oxidoreductase family.</text>
</comment>
<keyword evidence="5 6" id="KW-0408">Iron</keyword>
<dbReference type="STRING" id="46679.SAMN05216202_2545"/>
<dbReference type="UniPathway" id="UPA00385"/>
<dbReference type="Proteomes" id="UP000198600">
    <property type="component" value="Chromosome I"/>
</dbReference>
<keyword evidence="4 6" id="KW-0560">Oxidoreductase</keyword>
<dbReference type="Pfam" id="PF14226">
    <property type="entry name" value="DIOX_N"/>
    <property type="match status" value="1"/>
</dbReference>
<evidence type="ECO:0000259" key="7">
    <source>
        <dbReference type="PROSITE" id="PS51471"/>
    </source>
</evidence>
<dbReference type="GO" id="GO:0009693">
    <property type="term" value="P:ethylene biosynthetic process"/>
    <property type="evidence" value="ECO:0007669"/>
    <property type="project" value="UniProtKB-UniPathway"/>
</dbReference>
<accession>A0A1H2MYU0</accession>
<protein>
    <submittedName>
        <fullName evidence="8">Isopenicillin N synthase</fullName>
    </submittedName>
</protein>
<dbReference type="InterPro" id="IPR026992">
    <property type="entry name" value="DIOX_N"/>
</dbReference>
<proteinExistence type="inferred from homology"/>
<sequence>MTELFDIRLASKQTAFTEIPVIDISSLINGENPLKVASQIGDACEKVGFFYIKNHGIDQQLIDEMYALTKSFFKLPFEEKNKLNVVNSGLTLRGYIPMYAENVDPANTRDFKECFDCGAHYDEISPFFGPNQMPSVLPQFEKVAEDYHSSVLALARMLIGGIALSLGLPQDYFEHLQRKPITIQRILRYPPQIGRVSQEEIGIGAHTDYGFLTVLSQDAVGGLQVRNRAGEWVTAPPVEGTFIVNIGDLVQTLTNDRYTSTMHRVINISGLERYSIPFFIDLDFDAVVEPVPTCVSEALPAKYKAYTCGKHKFKRFVDSYAHLKGETDRPAAT</sequence>
<dbReference type="PANTHER" id="PTHR10209:SF881">
    <property type="entry name" value="FI07970P-RELATED"/>
    <property type="match status" value="1"/>
</dbReference>
<dbReference type="PROSITE" id="PS51471">
    <property type="entry name" value="FE2OG_OXY"/>
    <property type="match status" value="1"/>
</dbReference>
<dbReference type="AlphaFoldDB" id="A0A1H2MYU0"/>
<evidence type="ECO:0000256" key="4">
    <source>
        <dbReference type="ARBA" id="ARBA00023002"/>
    </source>
</evidence>
<dbReference type="OrthoDB" id="21825at2"/>
<dbReference type="Pfam" id="PF03171">
    <property type="entry name" value="2OG-FeII_Oxy"/>
    <property type="match status" value="1"/>
</dbReference>
<dbReference type="SUPFAM" id="SSF51197">
    <property type="entry name" value="Clavaminate synthase-like"/>
    <property type="match status" value="1"/>
</dbReference>
<dbReference type="InterPro" id="IPR044861">
    <property type="entry name" value="IPNS-like_FE2OG_OXY"/>
</dbReference>
<evidence type="ECO:0000313" key="8">
    <source>
        <dbReference type="EMBL" id="SDU97676.1"/>
    </source>
</evidence>
<name>A0A1H2MYU0_9PSED</name>
<dbReference type="GO" id="GO:0016491">
    <property type="term" value="F:oxidoreductase activity"/>
    <property type="evidence" value="ECO:0007669"/>
    <property type="project" value="UniProtKB-KW"/>
</dbReference>
<organism evidence="8 9">
    <name type="scientific">Pseudomonas mucidolens</name>
    <dbReference type="NCBI Taxonomy" id="46679"/>
    <lineage>
        <taxon>Bacteria</taxon>
        <taxon>Pseudomonadati</taxon>
        <taxon>Pseudomonadota</taxon>
        <taxon>Gammaproteobacteria</taxon>
        <taxon>Pseudomonadales</taxon>
        <taxon>Pseudomonadaceae</taxon>
        <taxon>Pseudomonas</taxon>
    </lineage>
</organism>
<dbReference type="EMBL" id="LT629802">
    <property type="protein sequence ID" value="SDU97676.1"/>
    <property type="molecule type" value="Genomic_DNA"/>
</dbReference>
<dbReference type="RefSeq" id="WP_084378785.1">
    <property type="nucleotide sequence ID" value="NZ_LS483433.1"/>
</dbReference>
<evidence type="ECO:0000256" key="3">
    <source>
        <dbReference type="ARBA" id="ARBA00022723"/>
    </source>
</evidence>
<dbReference type="GO" id="GO:0046872">
    <property type="term" value="F:metal ion binding"/>
    <property type="evidence" value="ECO:0007669"/>
    <property type="project" value="UniProtKB-KW"/>
</dbReference>
<dbReference type="InterPro" id="IPR027443">
    <property type="entry name" value="IPNS-like_sf"/>
</dbReference>
<comment type="subunit">
    <text evidence="2">Monomer.</text>
</comment>
<feature type="domain" description="Fe2OG dioxygenase" evidence="7">
    <location>
        <begin position="179"/>
        <end position="282"/>
    </location>
</feature>
<keyword evidence="9" id="KW-1185">Reference proteome</keyword>
<gene>
    <name evidence="8" type="ORF">SAMN05216202_2545</name>
</gene>
<dbReference type="Gene3D" id="2.60.120.330">
    <property type="entry name" value="B-lactam Antibiotic, Isopenicillin N Synthase, Chain"/>
    <property type="match status" value="1"/>
</dbReference>
<evidence type="ECO:0000313" key="9">
    <source>
        <dbReference type="Proteomes" id="UP000198600"/>
    </source>
</evidence>
<reference evidence="9" key="1">
    <citation type="submission" date="2016-10" db="EMBL/GenBank/DDBJ databases">
        <authorList>
            <person name="Varghese N."/>
            <person name="Submissions S."/>
        </authorList>
    </citation>
    <scope>NUCLEOTIDE SEQUENCE [LARGE SCALE GENOMIC DNA]</scope>
    <source>
        <strain evidence="9">LMG 2223</strain>
    </source>
</reference>
<evidence type="ECO:0000256" key="5">
    <source>
        <dbReference type="ARBA" id="ARBA00023004"/>
    </source>
</evidence>
<dbReference type="PANTHER" id="PTHR10209">
    <property type="entry name" value="OXIDOREDUCTASE, 2OG-FE II OXYGENASE FAMILY PROTEIN"/>
    <property type="match status" value="1"/>
</dbReference>
<evidence type="ECO:0000256" key="1">
    <source>
        <dbReference type="ARBA" id="ARBA00008056"/>
    </source>
</evidence>